<reference evidence="1 2" key="1">
    <citation type="submission" date="2016-05" db="EMBL/GenBank/DDBJ databases">
        <title>A degradative enzymes factory behind the ericoid mycorrhizal symbiosis.</title>
        <authorList>
            <consortium name="DOE Joint Genome Institute"/>
            <person name="Martino E."/>
            <person name="Morin E."/>
            <person name="Grelet G."/>
            <person name="Kuo A."/>
            <person name="Kohler A."/>
            <person name="Daghino S."/>
            <person name="Barry K."/>
            <person name="Choi C."/>
            <person name="Cichocki N."/>
            <person name="Clum A."/>
            <person name="Copeland A."/>
            <person name="Hainaut M."/>
            <person name="Haridas S."/>
            <person name="Labutti K."/>
            <person name="Lindquist E."/>
            <person name="Lipzen A."/>
            <person name="Khouja H.-R."/>
            <person name="Murat C."/>
            <person name="Ohm R."/>
            <person name="Olson A."/>
            <person name="Spatafora J."/>
            <person name="Veneault-Fourrey C."/>
            <person name="Henrissat B."/>
            <person name="Grigoriev I."/>
            <person name="Martin F."/>
            <person name="Perotto S."/>
        </authorList>
    </citation>
    <scope>NUCLEOTIDE SEQUENCE [LARGE SCALE GENOMIC DNA]</scope>
    <source>
        <strain evidence="1 2">UAMH 7357</strain>
    </source>
</reference>
<evidence type="ECO:0000313" key="2">
    <source>
        <dbReference type="Proteomes" id="UP000235672"/>
    </source>
</evidence>
<name>A0A2J6QIZ1_9HELO</name>
<dbReference type="Proteomes" id="UP000235672">
    <property type="component" value="Unassembled WGS sequence"/>
</dbReference>
<gene>
    <name evidence="1" type="ORF">NA56DRAFT_698394</name>
</gene>
<dbReference type="AlphaFoldDB" id="A0A2J6QIZ1"/>
<organism evidence="1 2">
    <name type="scientific">Hyaloscypha hepaticicola</name>
    <dbReference type="NCBI Taxonomy" id="2082293"/>
    <lineage>
        <taxon>Eukaryota</taxon>
        <taxon>Fungi</taxon>
        <taxon>Dikarya</taxon>
        <taxon>Ascomycota</taxon>
        <taxon>Pezizomycotina</taxon>
        <taxon>Leotiomycetes</taxon>
        <taxon>Helotiales</taxon>
        <taxon>Hyaloscyphaceae</taxon>
        <taxon>Hyaloscypha</taxon>
    </lineage>
</organism>
<dbReference type="EMBL" id="KZ613468">
    <property type="protein sequence ID" value="PMD26230.1"/>
    <property type="molecule type" value="Genomic_DNA"/>
</dbReference>
<proteinExistence type="predicted"/>
<accession>A0A2J6QIZ1</accession>
<sequence length="185" mass="20416">MLDMLAGSASGLLQRDFALGAQLAQSPSIHSPAVFGWGFAHRLDRTTRGPAWRRFPVSEEGAAGCYPGSAALLPWDGWIVGRSNCGLRPKYEPDHNSLLTSIRVMNHPDAFQQPYSPLRQHVMPLGSAAAFVPDQGARACSFVPISNRRVGLPCLEIHTTRKRCPPPPSTNPDRFRHLERYDGYL</sequence>
<evidence type="ECO:0000313" key="1">
    <source>
        <dbReference type="EMBL" id="PMD26230.1"/>
    </source>
</evidence>
<protein>
    <submittedName>
        <fullName evidence="1">Uncharacterized protein</fullName>
    </submittedName>
</protein>
<keyword evidence="2" id="KW-1185">Reference proteome</keyword>